<feature type="region of interest" description="Disordered" evidence="4">
    <location>
        <begin position="1"/>
        <end position="79"/>
    </location>
</feature>
<dbReference type="GO" id="GO:1902369">
    <property type="term" value="P:negative regulation of RNA catabolic process"/>
    <property type="evidence" value="ECO:0007669"/>
    <property type="project" value="TreeGrafter"/>
</dbReference>
<feature type="compositionally biased region" description="Basic and acidic residues" evidence="4">
    <location>
        <begin position="158"/>
        <end position="167"/>
    </location>
</feature>
<sequence length="1010" mass="116355">MRSSKYDSPRPGPKPPHPTSPFAFPPRRQEDVFKSRSPDQRSEPSPHFVEDRRGDRQNLAYGSLDRRSIPRYHTAGNGALIGLPSRYRITSRSETRREVENVDLDSVRRSRKQSLLSNVFNDDMKSKKLLSREEGDEEDPHKDFLRFEHRHPNKRRRIDADADRHDSQEDDSYGSSSGAENERLAENAFDAFKKDPVHQHHLKLANATSERPHDVQIWQALIDYQQTSFHHDSHDFRPSSVRSLAELKISLYEQALSHINDREGRQTLILGMMQEGNKIWNAEEQASRWQSFLDNDSSFDLWILYLNFAQSHAVKFSFEECLNVYKRCLRIFRDSPARSRDAQCVYLLLRATLFLWQCGFTEHSIGIWQALLEYNFFRPANLTSEELLSSFGQFWGSEVSRIGEEGATGWGSEMSPDLEPKADEVRSPIHGLDFDTWASAESNLEKHAGMPARSLDDVNEDDPYRIVLFSDIKDFLFTPLTDHGLRMLQDAFLLFLGLPRVSHLPETEHWTRDPFVYSHSPATAEPALFLGTPKDGGGLSEDFRHDIPVFQEVRFLPPGVLSPSRKPAGFHSHFARRVFSQLAAIKLQNQPDELMMEYVVAFEADIDPKSARKLAKSFLKCKSDSLRLYNAYAKLECQLGNFEAAERVWSTALSMRSSLNQDAESRTFSLFRDWAYSYMFRKKYRQAKVLLTMVTDTQIDLNKLQKEDAESSKPSVATQIRVEQYIQSQFDNLVSRGRFDVLPELIDVLAIHKYLNDNLRLESTLQTYDNFLKLLTGPPATVSPAVERVHVQRASLLHAHSTTFGRDFRPREICAILMESVARFPENFYLQLLCHYYTQKSGLIDRLRQVESKARVHDWTKDARGSIIPCILDLLVELKRPSYSGSTNHSIRSAFKRTTEQGSPGHHSVEIWKAYVSWELSNTVDDDRIRHSTESKDQKRERERKKSAAESFYASLRACPWAKELYMLAFGQRVLRDVIGDDGLKQVYQSMVERGLRLHIDISDSLPDSK</sequence>
<dbReference type="GeneID" id="25290750"/>
<evidence type="ECO:0008006" key="7">
    <source>
        <dbReference type="Google" id="ProtNLM"/>
    </source>
</evidence>
<feature type="compositionally biased region" description="Pro residues" evidence="4">
    <location>
        <begin position="10"/>
        <end position="19"/>
    </location>
</feature>
<evidence type="ECO:0000313" key="5">
    <source>
        <dbReference type="EMBL" id="KIX08024.1"/>
    </source>
</evidence>
<dbReference type="Proteomes" id="UP000053617">
    <property type="component" value="Unassembled WGS sequence"/>
</dbReference>
<keyword evidence="6" id="KW-1185">Reference proteome</keyword>
<dbReference type="OrthoDB" id="297219at2759"/>
<dbReference type="RefSeq" id="XP_013275160.1">
    <property type="nucleotide sequence ID" value="XM_013419706.1"/>
</dbReference>
<feature type="compositionally biased region" description="Basic and acidic residues" evidence="4">
    <location>
        <begin position="127"/>
        <end position="147"/>
    </location>
</feature>
<keyword evidence="3" id="KW-0539">Nucleus</keyword>
<evidence type="ECO:0000256" key="4">
    <source>
        <dbReference type="SAM" id="MobiDB-lite"/>
    </source>
</evidence>
<dbReference type="PANTHER" id="PTHR13471:SF0">
    <property type="entry name" value="NUCLEAR EXOSOME REGULATOR NRDE2"/>
    <property type="match status" value="1"/>
</dbReference>
<evidence type="ECO:0000256" key="1">
    <source>
        <dbReference type="ARBA" id="ARBA00004123"/>
    </source>
</evidence>
<comment type="subcellular location">
    <subcellularLocation>
        <location evidence="1">Nucleus</location>
    </subcellularLocation>
</comment>
<dbReference type="Gene3D" id="1.25.40.10">
    <property type="entry name" value="Tetratricopeptide repeat domain"/>
    <property type="match status" value="2"/>
</dbReference>
<dbReference type="SUPFAM" id="SSF48452">
    <property type="entry name" value="TPR-like"/>
    <property type="match status" value="1"/>
</dbReference>
<evidence type="ECO:0000313" key="6">
    <source>
        <dbReference type="Proteomes" id="UP000053617"/>
    </source>
</evidence>
<dbReference type="VEuPathDB" id="FungiDB:Z518_02679"/>
<organism evidence="5 6">
    <name type="scientific">Rhinocladiella mackenziei CBS 650.93</name>
    <dbReference type="NCBI Taxonomy" id="1442369"/>
    <lineage>
        <taxon>Eukaryota</taxon>
        <taxon>Fungi</taxon>
        <taxon>Dikarya</taxon>
        <taxon>Ascomycota</taxon>
        <taxon>Pezizomycotina</taxon>
        <taxon>Eurotiomycetes</taxon>
        <taxon>Chaetothyriomycetidae</taxon>
        <taxon>Chaetothyriales</taxon>
        <taxon>Herpotrichiellaceae</taxon>
        <taxon>Rhinocladiella</taxon>
    </lineage>
</organism>
<name>A0A0D2IQ75_9EURO</name>
<dbReference type="AlphaFoldDB" id="A0A0D2IQ75"/>
<dbReference type="HOGENOM" id="CLU_007550_0_0_1"/>
<dbReference type="GO" id="GO:0031048">
    <property type="term" value="P:regulatory ncRNA-mediated heterochromatin formation"/>
    <property type="evidence" value="ECO:0007669"/>
    <property type="project" value="TreeGrafter"/>
</dbReference>
<dbReference type="EMBL" id="KN847476">
    <property type="protein sequence ID" value="KIX08024.1"/>
    <property type="molecule type" value="Genomic_DNA"/>
</dbReference>
<feature type="region of interest" description="Disordered" evidence="4">
    <location>
        <begin position="127"/>
        <end position="180"/>
    </location>
</feature>
<gene>
    <name evidence="5" type="ORF">Z518_02679</name>
</gene>
<accession>A0A0D2IQ75</accession>
<reference evidence="5 6" key="1">
    <citation type="submission" date="2015-01" db="EMBL/GenBank/DDBJ databases">
        <title>The Genome Sequence of Rhinocladiella mackenzie CBS 650.93.</title>
        <authorList>
            <consortium name="The Broad Institute Genomics Platform"/>
            <person name="Cuomo C."/>
            <person name="de Hoog S."/>
            <person name="Gorbushina A."/>
            <person name="Stielow B."/>
            <person name="Teixiera M."/>
            <person name="Abouelleil A."/>
            <person name="Chapman S.B."/>
            <person name="Priest M."/>
            <person name="Young S.K."/>
            <person name="Wortman J."/>
            <person name="Nusbaum C."/>
            <person name="Birren B."/>
        </authorList>
    </citation>
    <scope>NUCLEOTIDE SEQUENCE [LARGE SCALE GENOMIC DNA]</scope>
    <source>
        <strain evidence="5 6">CBS 650.93</strain>
    </source>
</reference>
<dbReference type="STRING" id="1442369.A0A0D2IQ75"/>
<feature type="compositionally biased region" description="Basic residues" evidence="4">
    <location>
        <begin position="148"/>
        <end position="157"/>
    </location>
</feature>
<dbReference type="Pfam" id="PF08424">
    <property type="entry name" value="NRDE-2"/>
    <property type="match status" value="1"/>
</dbReference>
<protein>
    <recommendedName>
        <fullName evidence="7">DUF1740-domain-containing protein</fullName>
    </recommendedName>
</protein>
<evidence type="ECO:0000256" key="3">
    <source>
        <dbReference type="ARBA" id="ARBA00023242"/>
    </source>
</evidence>
<dbReference type="PANTHER" id="PTHR13471">
    <property type="entry name" value="TETRATRICOPEPTIDE-LIKE HELICAL"/>
    <property type="match status" value="1"/>
</dbReference>
<dbReference type="InterPro" id="IPR013633">
    <property type="entry name" value="NRDE-2"/>
</dbReference>
<comment type="similarity">
    <text evidence="2">Belongs to the NRDE2 family.</text>
</comment>
<dbReference type="GO" id="GO:0071013">
    <property type="term" value="C:catalytic step 2 spliceosome"/>
    <property type="evidence" value="ECO:0007669"/>
    <property type="project" value="TreeGrafter"/>
</dbReference>
<evidence type="ECO:0000256" key="2">
    <source>
        <dbReference type="ARBA" id="ARBA00009265"/>
    </source>
</evidence>
<dbReference type="InterPro" id="IPR011990">
    <property type="entry name" value="TPR-like_helical_dom_sf"/>
</dbReference>
<feature type="compositionally biased region" description="Basic and acidic residues" evidence="4">
    <location>
        <begin position="27"/>
        <end position="56"/>
    </location>
</feature>
<proteinExistence type="inferred from homology"/>